<evidence type="ECO:0000313" key="3">
    <source>
        <dbReference type="Proteomes" id="UP000295781"/>
    </source>
</evidence>
<dbReference type="AlphaFoldDB" id="A0A4P2Q6E7"/>
<evidence type="ECO:0000256" key="1">
    <source>
        <dbReference type="SAM" id="MobiDB-lite"/>
    </source>
</evidence>
<dbReference type="OrthoDB" id="5499092at2"/>
<feature type="region of interest" description="Disordered" evidence="1">
    <location>
        <begin position="176"/>
        <end position="212"/>
    </location>
</feature>
<reference evidence="2 3" key="1">
    <citation type="submission" date="2015-09" db="EMBL/GenBank/DDBJ databases">
        <title>Sorangium comparison.</title>
        <authorList>
            <person name="Zaburannyi N."/>
            <person name="Bunk B."/>
            <person name="Overmann J."/>
            <person name="Mueller R."/>
        </authorList>
    </citation>
    <scope>NUCLEOTIDE SEQUENCE [LARGE SCALE GENOMIC DNA]</scope>
    <source>
        <strain evidence="2 3">So ceGT47</strain>
    </source>
</reference>
<evidence type="ECO:0000313" key="2">
    <source>
        <dbReference type="EMBL" id="AUX25054.1"/>
    </source>
</evidence>
<accession>A0A4P2Q6E7</accession>
<protein>
    <submittedName>
        <fullName evidence="2">Uncharacterized protein</fullName>
    </submittedName>
</protein>
<dbReference type="EMBL" id="CP012670">
    <property type="protein sequence ID" value="AUX25054.1"/>
    <property type="molecule type" value="Genomic_DNA"/>
</dbReference>
<gene>
    <name evidence="2" type="ORF">SOCEGT47_055970</name>
</gene>
<feature type="compositionally biased region" description="Low complexity" evidence="1">
    <location>
        <begin position="123"/>
        <end position="138"/>
    </location>
</feature>
<dbReference type="Proteomes" id="UP000295781">
    <property type="component" value="Chromosome"/>
</dbReference>
<feature type="compositionally biased region" description="Low complexity" evidence="1">
    <location>
        <begin position="177"/>
        <end position="209"/>
    </location>
</feature>
<organism evidence="2 3">
    <name type="scientific">Sorangium cellulosum</name>
    <name type="common">Polyangium cellulosum</name>
    <dbReference type="NCBI Taxonomy" id="56"/>
    <lineage>
        <taxon>Bacteria</taxon>
        <taxon>Pseudomonadati</taxon>
        <taxon>Myxococcota</taxon>
        <taxon>Polyangia</taxon>
        <taxon>Polyangiales</taxon>
        <taxon>Polyangiaceae</taxon>
        <taxon>Sorangium</taxon>
    </lineage>
</organism>
<proteinExistence type="predicted"/>
<feature type="region of interest" description="Disordered" evidence="1">
    <location>
        <begin position="109"/>
        <end position="158"/>
    </location>
</feature>
<sequence length="404" mass="41403">MGFWPFGGRERADVESASRIVTAPTRGYAVRGKLTLYFKEPQTQASADRAAERCVQIAEGLLREIVDQEQLRGREAELASAIAARAPQGVAALRAVELTLLRALVDRGSSPRRSAPTLASPLGAEAARGGAGARGSASDLSPGSAGRTTGAPPASPRAGAYGAQLSGALLGVAQRAPSSASPPLSVRSPPSSGASRLRGAGAGNARASSPSLVGSPPAVVATALAPLLRDAATRLLLGCLRAHDLIIVRRVAIDAGAIEHLVALRPVSEAPPGELEASRAAELSRWHTALGSPVLSQLRAESCAISAQKASAALRAAQITPGVAAEMVDALCRTAFPGLALSSAQIARYAEHDLCEHAAEGVARILRHPNSKQLRVALGPLLEAVERDMEAISRIAKTSLGGAP</sequence>
<name>A0A4P2Q6E7_SORCE</name>